<dbReference type="PROSITE" id="PS51257">
    <property type="entry name" value="PROKAR_LIPOPROTEIN"/>
    <property type="match status" value="1"/>
</dbReference>
<protein>
    <recommendedName>
        <fullName evidence="8">Bifunctional inhibitor/plant lipid transfer protein/seed storage helical domain-containing protein</fullName>
    </recommendedName>
</protein>
<keyword evidence="3" id="KW-0964">Secreted</keyword>
<dbReference type="AlphaFoldDB" id="A0AAD8QPW8"/>
<dbReference type="CDD" id="cd00261">
    <property type="entry name" value="AAI_SS"/>
    <property type="match status" value="1"/>
</dbReference>
<dbReference type="PROSITE" id="PS00426">
    <property type="entry name" value="CEREAL_TRYP_AMYL_INH"/>
    <property type="match status" value="1"/>
</dbReference>
<evidence type="ECO:0000256" key="1">
    <source>
        <dbReference type="ARBA" id="ARBA00004613"/>
    </source>
</evidence>
<dbReference type="PANTHER" id="PTHR34481:SF8">
    <property type="entry name" value="SEED ALLERGENIC PROTEIN RAG1"/>
    <property type="match status" value="1"/>
</dbReference>
<evidence type="ECO:0000313" key="9">
    <source>
        <dbReference type="EMBL" id="KAK1605114.1"/>
    </source>
</evidence>
<proteinExistence type="inferred from homology"/>
<feature type="signal peptide" evidence="7">
    <location>
        <begin position="1"/>
        <end position="24"/>
    </location>
</feature>
<evidence type="ECO:0000313" key="10">
    <source>
        <dbReference type="Proteomes" id="UP001231189"/>
    </source>
</evidence>
<dbReference type="PRINTS" id="PR00808">
    <property type="entry name" value="AMLASEINHBTR"/>
</dbReference>
<sequence>MASKVVIFTVLLAFLMLLATSCMADDHGTVSKPNSPGEWCWPGMGYPVYPFPRCRALVKRQCAGAQIAESLRGDCCRQLAAVDDWCTCPALDSMRIGMYKELGVADPEGMTAMELFPRCQREVMDRAVASLPAFCKQDIPVGSGGVCYWLSYYQPH</sequence>
<dbReference type="InterPro" id="IPR002411">
    <property type="entry name" value="Allergen/amylase_inhib_rice"/>
</dbReference>
<keyword evidence="4" id="KW-0022">Alpha-amylase inhibitor</keyword>
<evidence type="ECO:0000256" key="2">
    <source>
        <dbReference type="ARBA" id="ARBA00007107"/>
    </source>
</evidence>
<keyword evidence="10" id="KW-1185">Reference proteome</keyword>
<evidence type="ECO:0000256" key="5">
    <source>
        <dbReference type="ARBA" id="ARBA00022729"/>
    </source>
</evidence>
<dbReference type="FunFam" id="1.10.110.10:FF:000004">
    <property type="entry name" value="Alpha-amylase inhibitor 0.19"/>
    <property type="match status" value="1"/>
</dbReference>
<feature type="chain" id="PRO_5041974484" description="Bifunctional inhibitor/plant lipid transfer protein/seed storage helical domain-containing protein" evidence="7">
    <location>
        <begin position="25"/>
        <end position="156"/>
    </location>
</feature>
<reference evidence="9" key="1">
    <citation type="submission" date="2023-07" db="EMBL/GenBank/DDBJ databases">
        <title>A chromosome-level genome assembly of Lolium multiflorum.</title>
        <authorList>
            <person name="Chen Y."/>
            <person name="Copetti D."/>
            <person name="Kolliker R."/>
            <person name="Studer B."/>
        </authorList>
    </citation>
    <scope>NUCLEOTIDE SEQUENCE</scope>
    <source>
        <strain evidence="9">02402/16</strain>
        <tissue evidence="9">Leaf</tissue>
    </source>
</reference>
<dbReference type="PANTHER" id="PTHR34481">
    <property type="entry name" value="TRYPSIN/FACTOR XIIA INHIBITOR-RELATED"/>
    <property type="match status" value="1"/>
</dbReference>
<name>A0AAD8QPW8_LOLMU</name>
<evidence type="ECO:0000256" key="7">
    <source>
        <dbReference type="SAM" id="SignalP"/>
    </source>
</evidence>
<dbReference type="EMBL" id="JAUUTY010000007">
    <property type="protein sequence ID" value="KAK1605114.1"/>
    <property type="molecule type" value="Genomic_DNA"/>
</dbReference>
<dbReference type="GO" id="GO:0015066">
    <property type="term" value="F:alpha-amylase inhibitor activity"/>
    <property type="evidence" value="ECO:0007669"/>
    <property type="project" value="UniProtKB-KW"/>
</dbReference>
<dbReference type="Pfam" id="PF00234">
    <property type="entry name" value="Tryp_alpha_amyl"/>
    <property type="match status" value="1"/>
</dbReference>
<dbReference type="InterPro" id="IPR016140">
    <property type="entry name" value="Bifunc_inhib/LTP/seed_store"/>
</dbReference>
<evidence type="ECO:0000256" key="3">
    <source>
        <dbReference type="ARBA" id="ARBA00022525"/>
    </source>
</evidence>
<accession>A0AAD8QPW8</accession>
<comment type="subcellular location">
    <subcellularLocation>
        <location evidence="1">Secreted</location>
    </subcellularLocation>
</comment>
<gene>
    <name evidence="9" type="ORF">QYE76_028787</name>
</gene>
<dbReference type="Proteomes" id="UP001231189">
    <property type="component" value="Unassembled WGS sequence"/>
</dbReference>
<comment type="caution">
    <text evidence="9">The sequence shown here is derived from an EMBL/GenBank/DDBJ whole genome shotgun (WGS) entry which is preliminary data.</text>
</comment>
<feature type="domain" description="Bifunctional inhibitor/plant lipid transfer protein/seed storage helical" evidence="8">
    <location>
        <begin position="40"/>
        <end position="147"/>
    </location>
</feature>
<dbReference type="InterPro" id="IPR036312">
    <property type="entry name" value="Bifun_inhib/LTP/seed_sf"/>
</dbReference>
<dbReference type="GO" id="GO:0004867">
    <property type="term" value="F:serine-type endopeptidase inhibitor activity"/>
    <property type="evidence" value="ECO:0007669"/>
    <property type="project" value="InterPro"/>
</dbReference>
<evidence type="ECO:0000256" key="6">
    <source>
        <dbReference type="ARBA" id="ARBA00023157"/>
    </source>
</evidence>
<comment type="similarity">
    <text evidence="2">Belongs to the protease inhibitor I6 (cereal trypsin/alpha-amylase inhibitor) family.</text>
</comment>
<dbReference type="PRINTS" id="PR00809">
    <property type="entry name" value="RAGALLERGEN"/>
</dbReference>
<dbReference type="InterPro" id="IPR006106">
    <property type="entry name" value="Allergen/soft/tryp_amyl_inhib"/>
</dbReference>
<keyword evidence="6" id="KW-1015">Disulfide bond</keyword>
<dbReference type="GO" id="GO:0005576">
    <property type="term" value="C:extracellular region"/>
    <property type="evidence" value="ECO:0007669"/>
    <property type="project" value="UniProtKB-SubCell"/>
</dbReference>
<keyword evidence="5 7" id="KW-0732">Signal</keyword>
<dbReference type="SUPFAM" id="SSF47699">
    <property type="entry name" value="Bifunctional inhibitor/lipid-transfer protein/seed storage 2S albumin"/>
    <property type="match status" value="1"/>
</dbReference>
<evidence type="ECO:0000259" key="8">
    <source>
        <dbReference type="SMART" id="SM00499"/>
    </source>
</evidence>
<dbReference type="Gene3D" id="1.10.110.10">
    <property type="entry name" value="Plant lipid-transfer and hydrophobic proteins"/>
    <property type="match status" value="1"/>
</dbReference>
<dbReference type="InterPro" id="IPR006105">
    <property type="entry name" value="Allergen/tryp_amyl_inhib_CS"/>
</dbReference>
<dbReference type="SMART" id="SM00499">
    <property type="entry name" value="AAI"/>
    <property type="match status" value="1"/>
</dbReference>
<organism evidence="9 10">
    <name type="scientific">Lolium multiflorum</name>
    <name type="common">Italian ryegrass</name>
    <name type="synonym">Lolium perenne subsp. multiflorum</name>
    <dbReference type="NCBI Taxonomy" id="4521"/>
    <lineage>
        <taxon>Eukaryota</taxon>
        <taxon>Viridiplantae</taxon>
        <taxon>Streptophyta</taxon>
        <taxon>Embryophyta</taxon>
        <taxon>Tracheophyta</taxon>
        <taxon>Spermatophyta</taxon>
        <taxon>Magnoliopsida</taxon>
        <taxon>Liliopsida</taxon>
        <taxon>Poales</taxon>
        <taxon>Poaceae</taxon>
        <taxon>BOP clade</taxon>
        <taxon>Pooideae</taxon>
        <taxon>Poodae</taxon>
        <taxon>Poeae</taxon>
        <taxon>Poeae Chloroplast Group 2 (Poeae type)</taxon>
        <taxon>Loliodinae</taxon>
        <taxon>Loliinae</taxon>
        <taxon>Lolium</taxon>
    </lineage>
</organism>
<dbReference type="PIRSF" id="PIRSF001657">
    <property type="entry name" value="Allergen/amylase_inhib"/>
    <property type="match status" value="1"/>
</dbReference>
<evidence type="ECO:0000256" key="4">
    <source>
        <dbReference type="ARBA" id="ARBA00022579"/>
    </source>
</evidence>